<dbReference type="EMBL" id="GGFL01015799">
    <property type="protein sequence ID" value="MBW79977.1"/>
    <property type="molecule type" value="Transcribed_RNA"/>
</dbReference>
<organism evidence="1">
    <name type="scientific">Anopheles darlingi</name>
    <name type="common">Mosquito</name>
    <dbReference type="NCBI Taxonomy" id="43151"/>
    <lineage>
        <taxon>Eukaryota</taxon>
        <taxon>Metazoa</taxon>
        <taxon>Ecdysozoa</taxon>
        <taxon>Arthropoda</taxon>
        <taxon>Hexapoda</taxon>
        <taxon>Insecta</taxon>
        <taxon>Pterygota</taxon>
        <taxon>Neoptera</taxon>
        <taxon>Endopterygota</taxon>
        <taxon>Diptera</taxon>
        <taxon>Nematocera</taxon>
        <taxon>Culicoidea</taxon>
        <taxon>Culicidae</taxon>
        <taxon>Anophelinae</taxon>
        <taxon>Anopheles</taxon>
    </lineage>
</organism>
<name>A0A2M4DR02_ANODA</name>
<protein>
    <submittedName>
        <fullName evidence="1">Putative secreted protein</fullName>
    </submittedName>
</protein>
<sequence>MIVCSVTLLAGAGPSVGSTLAELGASSGKAGTSLAEICFCSDRCAVVDAAAVAISPLAVDEKGVTAMPLLLLVPPFALALPVMPSG</sequence>
<reference evidence="1" key="1">
    <citation type="submission" date="2018-01" db="EMBL/GenBank/DDBJ databases">
        <title>An insight into the sialome of Amazonian anophelines.</title>
        <authorList>
            <person name="Ribeiro J.M."/>
            <person name="Scarpassa V."/>
            <person name="Calvo E."/>
        </authorList>
    </citation>
    <scope>NUCLEOTIDE SEQUENCE</scope>
</reference>
<dbReference type="AlphaFoldDB" id="A0A2M4DR02"/>
<evidence type="ECO:0000313" key="1">
    <source>
        <dbReference type="EMBL" id="MBW79977.1"/>
    </source>
</evidence>
<accession>A0A2M4DR02</accession>
<proteinExistence type="predicted"/>